<protein>
    <recommendedName>
        <fullName evidence="4">Trafficking protein particle complex subunit 11 domain-containing protein</fullName>
    </recommendedName>
</protein>
<gene>
    <name evidence="2" type="ORF">BBBOND_0313450</name>
</gene>
<dbReference type="GeneID" id="24565984"/>
<dbReference type="OrthoDB" id="6278596at2759"/>
<evidence type="ECO:0000256" key="1">
    <source>
        <dbReference type="SAM" id="MobiDB-lite"/>
    </source>
</evidence>
<proteinExistence type="predicted"/>
<dbReference type="RefSeq" id="XP_012769629.1">
    <property type="nucleotide sequence ID" value="XM_012914175.1"/>
</dbReference>
<feature type="compositionally biased region" description="Low complexity" evidence="1">
    <location>
        <begin position="794"/>
        <end position="813"/>
    </location>
</feature>
<dbReference type="Proteomes" id="UP000033188">
    <property type="component" value="Chromosome 3"/>
</dbReference>
<accession>A0A061DA76</accession>
<reference evidence="3" key="1">
    <citation type="journal article" date="2014" name="Nucleic Acids Res.">
        <title>The evolutionary dynamics of variant antigen genes in Babesia reveal a history of genomic innovation underlying host-parasite interaction.</title>
        <authorList>
            <person name="Jackson A.P."/>
            <person name="Otto T.D."/>
            <person name="Darby A."/>
            <person name="Ramaprasad A."/>
            <person name="Xia D."/>
            <person name="Echaide I.E."/>
            <person name="Farber M."/>
            <person name="Gahlot S."/>
            <person name="Gamble J."/>
            <person name="Gupta D."/>
            <person name="Gupta Y."/>
            <person name="Jackson L."/>
            <person name="Malandrin L."/>
            <person name="Malas T.B."/>
            <person name="Moussa E."/>
            <person name="Nair M."/>
            <person name="Reid A.J."/>
            <person name="Sanders M."/>
            <person name="Sharma J."/>
            <person name="Tracey A."/>
            <person name="Quail M.A."/>
            <person name="Weir W."/>
            <person name="Wastling J.M."/>
            <person name="Hall N."/>
            <person name="Willadsen P."/>
            <person name="Lingelbach K."/>
            <person name="Shiels B."/>
            <person name="Tait A."/>
            <person name="Berriman M."/>
            <person name="Allred D.R."/>
            <person name="Pain A."/>
        </authorList>
    </citation>
    <scope>NUCLEOTIDE SEQUENCE [LARGE SCALE GENOMIC DNA]</scope>
    <source>
        <strain evidence="3">Bond</strain>
    </source>
</reference>
<evidence type="ECO:0000313" key="2">
    <source>
        <dbReference type="EMBL" id="CDR97443.1"/>
    </source>
</evidence>
<dbReference type="VEuPathDB" id="PiroplasmaDB:BBBOND_0313450"/>
<feature type="region of interest" description="Disordered" evidence="1">
    <location>
        <begin position="773"/>
        <end position="826"/>
    </location>
</feature>
<name>A0A061DA76_BABBI</name>
<dbReference type="KEGG" id="bbig:BBBOND_0313450"/>
<organism evidence="2 3">
    <name type="scientific">Babesia bigemina</name>
    <dbReference type="NCBI Taxonomy" id="5866"/>
    <lineage>
        <taxon>Eukaryota</taxon>
        <taxon>Sar</taxon>
        <taxon>Alveolata</taxon>
        <taxon>Apicomplexa</taxon>
        <taxon>Aconoidasida</taxon>
        <taxon>Piroplasmida</taxon>
        <taxon>Babesiidae</taxon>
        <taxon>Babesia</taxon>
    </lineage>
</organism>
<evidence type="ECO:0000313" key="3">
    <source>
        <dbReference type="Proteomes" id="UP000033188"/>
    </source>
</evidence>
<keyword evidence="3" id="KW-1185">Reference proteome</keyword>
<dbReference type="EMBL" id="LK391709">
    <property type="protein sequence ID" value="CDR97443.1"/>
    <property type="molecule type" value="Genomic_DNA"/>
</dbReference>
<feature type="compositionally biased region" description="Basic and acidic residues" evidence="1">
    <location>
        <begin position="773"/>
        <end position="785"/>
    </location>
</feature>
<feature type="region of interest" description="Disordered" evidence="1">
    <location>
        <begin position="109"/>
        <end position="136"/>
    </location>
</feature>
<evidence type="ECO:0008006" key="4">
    <source>
        <dbReference type="Google" id="ProtNLM"/>
    </source>
</evidence>
<dbReference type="STRING" id="5866.A0A061DA76"/>
<sequence>MDSLPSHLTSVPLPCAAVSAYSDGHSKLRDFIVTAGRAATSNNRDRMKVDLYDGSKIIHDDTDGAQHWELEIPEDADWVLLQRSLPPCIVCVRDWQNYVVDASWSAGNADDGAASQDDAKTSSQSDPAEDDSFDAKPANESLLIRGDMKQLSDIIKSDVERTLNAYRKNVLGRKPVAGRIMFLILLRKGTKNPHKAVNSLKNLNANEVAAVCVTCGEADIASKLSKLEQLMYEVSLAYYERRAHLLAKALSKVKPSAGPTVDETSEINAAMAYFKLAYFHQFVANFKESVHALGQAWSHVIPAVMCRPCEEYASVALYIALQMVGARFACSNIVEALTFAFEAAAFFKRFFYSDGLLPLYHNLCYLLHHSVAVHLDKANQYKELKANSHIRQHAANFYKWSLRHLMQMRITLMSQTDVTEFPRKFGSLFFRDDEDFGYLYEGAAAERHGQSKERRVRYLESVTEGILVKLMDMLSTCSWYQTLLEVTDILGDSLFLSFKLREAFFIYANIAESLVNPTPLDTDYLLKSCSSSVISEALKVSTTARSAQRTDSNAGQDMLSLQPNFLKTSTTMLLAEHAHSKVWWSLYELVLSKMMVTLNLLLGQPLELPQSVMKAANLPTSIYEEPLRSKFELENSPRLDIDMLTGSARREYSLILLKSMLTLHSVKGTPFDFEPTCNWLLSRLSPRHDFLSSILLSKHHQAQYMLGRAEICDDTIMTTLQILVSFHVDLPFGVEVSNVTICTSIGTFAFDISEVLCINDRVEIYTTPCAGEHTTDASGVKREDSLSSEGVSGGRAESSSEDSGASDGDQSARIGEKQPEVVSDATRPAAVSKTAVLRGDSHVLLAITCPAINNKFMVDNFVLLGVNLLWVKDMADGTSVNISCVMPCLTLRLAHGIPGIGDTMFTADPRHGVFRIFDDVAAVGAVSASLKSEELLDTIAVNPKRADSCGIVVDTLVELTSVSQCLLDFDELVDSHSSASMPHARGAYRMFVNRIYFKAFLGELVEGHVAPVTCVLLYNKNILKAEYLPRIRFSVEVTSSANSFHFYALCRDGADDSGIMRLCVNNKFSLTLTGFADAQHFDLGTRLDTRSGPDADAVVPTLFADDPAVACSINEDMTNFLELAKRDSNTGVVYLFGLFKALSHGPTTVKFNLQMQPMLGHTLKAMESQFLVVTDVTKTFVHEPVSLDLAVDQVYDNDTGGYMKFLNMHLSNKSPLQYSLDSVRVLHDGISVAQNDQLYGYRKTMEDREGLLFMYLCPTNKHGESGMEVQCLHSVVHADAFPYNRLQPCFQIMLTKNISLYNEKDHCEILIAVKHQSIVELGQPFEFVAEIRNMTPHTLDYCITLPTGGATGSPFMISGPRYLDMIALPHALRTVKWVLMANKCGHHNLPEVRLEQRRKLSLSRDDFVSVPSLIYVTPRPLDPA</sequence>
<dbReference type="OMA" id="EQMIYET"/>